<reference evidence="3" key="2">
    <citation type="journal article" date="2017" name="Sci. Adv.">
        <title>A tail of two voltages: Proteomic comparison of the three electric organs of the electric eel.</title>
        <authorList>
            <person name="Traeger L.L."/>
            <person name="Sabat G."/>
            <person name="Barrett-Wilt G.A."/>
            <person name="Wells G.B."/>
            <person name="Sussman M.R."/>
        </authorList>
    </citation>
    <scope>NUCLEOTIDE SEQUENCE [LARGE SCALE GENOMIC DNA]</scope>
</reference>
<reference evidence="3" key="1">
    <citation type="journal article" date="2014" name="Science">
        <title>Nonhuman genetics. Genomic basis for the convergent evolution of electric organs.</title>
        <authorList>
            <person name="Gallant J.R."/>
            <person name="Traeger L.L."/>
            <person name="Volkening J.D."/>
            <person name="Moffett H."/>
            <person name="Chen P.H."/>
            <person name="Novina C.D."/>
            <person name="Phillips G.N.Jr."/>
            <person name="Anand R."/>
            <person name="Wells G.B."/>
            <person name="Pinch M."/>
            <person name="Guth R."/>
            <person name="Unguez G.A."/>
            <person name="Albert J.S."/>
            <person name="Zakon H.H."/>
            <person name="Samanta M.P."/>
            <person name="Sussman M.R."/>
        </authorList>
    </citation>
    <scope>NUCLEOTIDE SEQUENCE [LARGE SCALE GENOMIC DNA]</scope>
</reference>
<dbReference type="OrthoDB" id="8913792at2759"/>
<reference evidence="2" key="3">
    <citation type="submission" date="2020-05" db="EMBL/GenBank/DDBJ databases">
        <title>Electrophorus electricus (electric eel) genome, fEleEle1, primary haplotype.</title>
        <authorList>
            <person name="Myers G."/>
            <person name="Meyer A."/>
            <person name="Fedrigo O."/>
            <person name="Formenti G."/>
            <person name="Rhie A."/>
            <person name="Tracey A."/>
            <person name="Sims Y."/>
            <person name="Jarvis E.D."/>
        </authorList>
    </citation>
    <scope>NUCLEOTIDE SEQUENCE [LARGE SCALE GENOMIC DNA]</scope>
</reference>
<evidence type="ECO:0000313" key="2">
    <source>
        <dbReference type="Ensembl" id="ENSEEEP00000003415.1"/>
    </source>
</evidence>
<dbReference type="OMA" id="WPDFEKT"/>
<feature type="signal peptide" evidence="1">
    <location>
        <begin position="1"/>
        <end position="22"/>
    </location>
</feature>
<dbReference type="PANTHER" id="PTHR34034">
    <property type="entry name" value="PROTEIN FAM180A-RELATED"/>
    <property type="match status" value="1"/>
</dbReference>
<proteinExistence type="predicted"/>
<evidence type="ECO:0000313" key="3">
    <source>
        <dbReference type="Proteomes" id="UP000314983"/>
    </source>
</evidence>
<reference evidence="2" key="4">
    <citation type="submission" date="2025-08" db="UniProtKB">
        <authorList>
            <consortium name="Ensembl"/>
        </authorList>
    </citation>
    <scope>IDENTIFICATION</scope>
</reference>
<protein>
    <submittedName>
        <fullName evidence="2">Family with sequence similarity 180 member A</fullName>
    </submittedName>
</protein>
<sequence length="169" mass="19298">METTATLMILSLILCNITISAALHWRKALYPSAFRVKRGTPALLNPSIQTSVEDANLLYEVLWSGLSVEAEKGVLRVTDKELASLRRLQSLEVVCDDILPRTLSDIRRLCYHLEQRHGHLNREDFERTLLTMVYTSQRLAQTTPGHQRELWADALLQLYKAIKGDLRAE</sequence>
<dbReference type="Proteomes" id="UP000314983">
    <property type="component" value="Chromosome 2"/>
</dbReference>
<dbReference type="PANTHER" id="PTHR34034:SF2">
    <property type="entry name" value="PROTEIN FAM180A"/>
    <property type="match status" value="1"/>
</dbReference>
<gene>
    <name evidence="2" type="primary">FAM180A</name>
</gene>
<dbReference type="GeneTree" id="ENSGT00940000154479"/>
<keyword evidence="1" id="KW-0732">Signal</keyword>
<evidence type="ECO:0000256" key="1">
    <source>
        <dbReference type="SAM" id="SignalP"/>
    </source>
</evidence>
<organism evidence="2 3">
    <name type="scientific">Electrophorus electricus</name>
    <name type="common">Electric eel</name>
    <name type="synonym">Gymnotus electricus</name>
    <dbReference type="NCBI Taxonomy" id="8005"/>
    <lineage>
        <taxon>Eukaryota</taxon>
        <taxon>Metazoa</taxon>
        <taxon>Chordata</taxon>
        <taxon>Craniata</taxon>
        <taxon>Vertebrata</taxon>
        <taxon>Euteleostomi</taxon>
        <taxon>Actinopterygii</taxon>
        <taxon>Neopterygii</taxon>
        <taxon>Teleostei</taxon>
        <taxon>Ostariophysi</taxon>
        <taxon>Gymnotiformes</taxon>
        <taxon>Gymnotoidei</taxon>
        <taxon>Gymnotidae</taxon>
        <taxon>Electrophorus</taxon>
    </lineage>
</organism>
<dbReference type="Ensembl" id="ENSEEET00000003466.2">
    <property type="protein sequence ID" value="ENSEEEP00000003415.1"/>
    <property type="gene ID" value="ENSEEEG00000001905.2"/>
</dbReference>
<name>A0A4W4DVI5_ELEEL</name>
<dbReference type="AlphaFoldDB" id="A0A4W4DVI5"/>
<dbReference type="InterPro" id="IPR029170">
    <property type="entry name" value="FAM180"/>
</dbReference>
<reference evidence="2" key="5">
    <citation type="submission" date="2025-09" db="UniProtKB">
        <authorList>
            <consortium name="Ensembl"/>
        </authorList>
    </citation>
    <scope>IDENTIFICATION</scope>
</reference>
<feature type="chain" id="PRO_5021238352" evidence="1">
    <location>
        <begin position="23"/>
        <end position="169"/>
    </location>
</feature>
<keyword evidence="3" id="KW-1185">Reference proteome</keyword>
<accession>A0A4W4DVI5</accession>
<dbReference type="Pfam" id="PF15173">
    <property type="entry name" value="FAM180"/>
    <property type="match status" value="1"/>
</dbReference>